<evidence type="ECO:0000256" key="1">
    <source>
        <dbReference type="ARBA" id="ARBA00022723"/>
    </source>
</evidence>
<protein>
    <recommendedName>
        <fullName evidence="6">RING-type domain-containing protein</fullName>
    </recommendedName>
</protein>
<gene>
    <name evidence="7" type="ORF">CYCCA115_LOCUS20293</name>
</gene>
<evidence type="ECO:0000256" key="3">
    <source>
        <dbReference type="ARBA" id="ARBA00022833"/>
    </source>
</evidence>
<sequence length="699" mass="78991">MPPAILTRLSKSLRQKQKNITCHSDAKRQSEGETCPICWKNLPKKPQCLPCNHEFCKGCIVDLREHANSVHTIPKCPICRGPLEQANFKRVYKRACHHENIASTLIGLGAAPVEANTGQTTTSSLMTTQENSLTFLNHEVIREYGLAAKKFEECLNILDDEASRTLTPKEESKHKQFKVATLMKLQHCLRYSEVAHDRRISLLKEAILLSSKPIPEAHLQLGKIFLQDEEDSTDLAIGEFQSILKLAEQSRLVSGSKKAKKLRGRTHFQMAMAYQDENMIAEAANHYDLAHKYKSCWDYYMASKCFSLVGNLPKAIEFCKLALEREEDLGDARCDTHLLLISIYEKLFLVEQLEGSLQESKHYKYHQDIEQYCSSLIKAKKLASNSQERSELYLRLDTLQGLIPWKLDTIQEHFPPKTWLATTNTASTSCRTGRSAAFTEDSENTFEMGEMEDNNSMYSNSLYSTSFDHDCKDHDGENHHGSDHDDDNNDGSEDEDSDYYDEEDDDEGDVLSKDVHSDDDTGDEWTEDSHDIVSVDPVMEDDVSLHDDDDEEKDGDDDQDDDSHEDAMDDSDDNHDNDDEEEDFEPETNDHVEVENGGNVLEATQCIMQEPETDDEEHSEANELMEDSHDDATPDGDDQEDQPLETAKDDEQNGHSKLGAANDDNDEKKDPIPDLVADSGVDEDASAVKMEEESDEASL</sequence>
<keyword evidence="2 4" id="KW-0863">Zinc-finger</keyword>
<proteinExistence type="predicted"/>
<evidence type="ECO:0000256" key="2">
    <source>
        <dbReference type="ARBA" id="ARBA00022771"/>
    </source>
</evidence>
<feature type="compositionally biased region" description="Basic and acidic residues" evidence="5">
    <location>
        <begin position="469"/>
        <end position="483"/>
    </location>
</feature>
<evidence type="ECO:0000259" key="6">
    <source>
        <dbReference type="PROSITE" id="PS50089"/>
    </source>
</evidence>
<dbReference type="Pfam" id="PF00097">
    <property type="entry name" value="zf-C3HC4"/>
    <property type="match status" value="1"/>
</dbReference>
<reference evidence="7" key="1">
    <citation type="submission" date="2023-08" db="EMBL/GenBank/DDBJ databases">
        <authorList>
            <person name="Audoor S."/>
            <person name="Bilcke G."/>
        </authorList>
    </citation>
    <scope>NUCLEOTIDE SEQUENCE</scope>
</reference>
<evidence type="ECO:0000313" key="7">
    <source>
        <dbReference type="EMBL" id="CAJ1963721.1"/>
    </source>
</evidence>
<feature type="compositionally biased region" description="Acidic residues" evidence="5">
    <location>
        <begin position="538"/>
        <end position="587"/>
    </location>
</feature>
<feature type="compositionally biased region" description="Basic and acidic residues" evidence="5">
    <location>
        <begin position="510"/>
        <end position="519"/>
    </location>
</feature>
<dbReference type="InterPro" id="IPR017907">
    <property type="entry name" value="Znf_RING_CS"/>
</dbReference>
<dbReference type="InterPro" id="IPR013083">
    <property type="entry name" value="Znf_RING/FYVE/PHD"/>
</dbReference>
<dbReference type="PROSITE" id="PS00518">
    <property type="entry name" value="ZF_RING_1"/>
    <property type="match status" value="1"/>
</dbReference>
<evidence type="ECO:0000256" key="5">
    <source>
        <dbReference type="SAM" id="MobiDB-lite"/>
    </source>
</evidence>
<dbReference type="SMART" id="SM00184">
    <property type="entry name" value="RING"/>
    <property type="match status" value="1"/>
</dbReference>
<dbReference type="EMBL" id="CAKOGP040002158">
    <property type="protein sequence ID" value="CAJ1963721.1"/>
    <property type="molecule type" value="Genomic_DNA"/>
</dbReference>
<dbReference type="Proteomes" id="UP001295423">
    <property type="component" value="Unassembled WGS sequence"/>
</dbReference>
<dbReference type="PROSITE" id="PS50089">
    <property type="entry name" value="ZF_RING_2"/>
    <property type="match status" value="1"/>
</dbReference>
<dbReference type="SUPFAM" id="SSF57850">
    <property type="entry name" value="RING/U-box"/>
    <property type="match status" value="1"/>
</dbReference>
<dbReference type="InterPro" id="IPR001841">
    <property type="entry name" value="Znf_RING"/>
</dbReference>
<keyword evidence="3" id="KW-0862">Zinc</keyword>
<dbReference type="InterPro" id="IPR011990">
    <property type="entry name" value="TPR-like_helical_dom_sf"/>
</dbReference>
<dbReference type="Gene3D" id="1.25.40.10">
    <property type="entry name" value="Tetratricopeptide repeat domain"/>
    <property type="match status" value="1"/>
</dbReference>
<accession>A0AAD2G5T8</accession>
<keyword evidence="8" id="KW-1185">Reference proteome</keyword>
<dbReference type="SUPFAM" id="SSF48452">
    <property type="entry name" value="TPR-like"/>
    <property type="match status" value="1"/>
</dbReference>
<dbReference type="Gene3D" id="3.30.40.10">
    <property type="entry name" value="Zinc/RING finger domain, C3HC4 (zinc finger)"/>
    <property type="match status" value="1"/>
</dbReference>
<comment type="caution">
    <text evidence="7">The sequence shown here is derived from an EMBL/GenBank/DDBJ whole genome shotgun (WGS) entry which is preliminary data.</text>
</comment>
<dbReference type="GO" id="GO:0008270">
    <property type="term" value="F:zinc ion binding"/>
    <property type="evidence" value="ECO:0007669"/>
    <property type="project" value="UniProtKB-KW"/>
</dbReference>
<keyword evidence="1" id="KW-0479">Metal-binding</keyword>
<dbReference type="GO" id="GO:0005737">
    <property type="term" value="C:cytoplasm"/>
    <property type="evidence" value="ECO:0007669"/>
    <property type="project" value="UniProtKB-ARBA"/>
</dbReference>
<evidence type="ECO:0000313" key="8">
    <source>
        <dbReference type="Proteomes" id="UP001295423"/>
    </source>
</evidence>
<dbReference type="AlphaFoldDB" id="A0AAD2G5T8"/>
<feature type="compositionally biased region" description="Acidic residues" evidence="5">
    <location>
        <begin position="484"/>
        <end position="509"/>
    </location>
</feature>
<name>A0AAD2G5T8_9STRA</name>
<organism evidence="7 8">
    <name type="scientific">Cylindrotheca closterium</name>
    <dbReference type="NCBI Taxonomy" id="2856"/>
    <lineage>
        <taxon>Eukaryota</taxon>
        <taxon>Sar</taxon>
        <taxon>Stramenopiles</taxon>
        <taxon>Ochrophyta</taxon>
        <taxon>Bacillariophyta</taxon>
        <taxon>Bacillariophyceae</taxon>
        <taxon>Bacillariophycidae</taxon>
        <taxon>Bacillariales</taxon>
        <taxon>Bacillariaceae</taxon>
        <taxon>Cylindrotheca</taxon>
    </lineage>
</organism>
<feature type="compositionally biased region" description="Acidic residues" evidence="5">
    <location>
        <begin position="611"/>
        <end position="625"/>
    </location>
</feature>
<feature type="region of interest" description="Disordered" evidence="5">
    <location>
        <begin position="469"/>
        <end position="699"/>
    </location>
</feature>
<evidence type="ECO:0000256" key="4">
    <source>
        <dbReference type="PROSITE-ProRule" id="PRU00175"/>
    </source>
</evidence>
<dbReference type="InterPro" id="IPR018957">
    <property type="entry name" value="Znf_C3HC4_RING-type"/>
</dbReference>
<feature type="compositionally biased region" description="Acidic residues" evidence="5">
    <location>
        <begin position="633"/>
        <end position="643"/>
    </location>
</feature>
<feature type="domain" description="RING-type" evidence="6">
    <location>
        <begin position="35"/>
        <end position="80"/>
    </location>
</feature>